<sequence length="417" mass="45894">MAMNYRAQALNPRPTVSRQRSNSVPALFSLADVTDEEASVLFSAAERATARRRRPVSVDSPGPIINNTYGQADVPRRAFNFSTPSRFGIGKSSLRQTVPRILVDEVVQSEKKDEKLEVIVQEEDETTPCEVEPAPIPPCEPLSPAYMVSIRSPSACSTTSSQDPTSPRRQVADQNLKAYADGLLHFTQTRLNIVAPQVVYSGRLSDLSVPPTPDLVHEHEHDVLELEFQRPTLRSHFSNWSSTSSETEEDDEVPSKRLSFTPPMEPRTPDEDSGMISPDSFFSEVTPRVRQATQWTSTSSARPSSQIATAANLRHSYVSSSSNTSNEPSSESFSYFTGFDSVSAIASLRFSASPSDHQLSQTPPTPSGIPSRMRSGPSSSASNFTPFSRESRLRPHTPMGEAMDLSRPPSWLIRAVH</sequence>
<reference evidence="2 3" key="1">
    <citation type="submission" date="2019-07" db="EMBL/GenBank/DDBJ databases">
        <title>Venturia inaequalis Genome Resource.</title>
        <authorList>
            <person name="Lichtner F.J."/>
        </authorList>
    </citation>
    <scope>NUCLEOTIDE SEQUENCE [LARGE SCALE GENOMIC DNA]</scope>
    <source>
        <strain evidence="2 3">DMI_063113</strain>
    </source>
</reference>
<evidence type="ECO:0000256" key="1">
    <source>
        <dbReference type="SAM" id="MobiDB-lite"/>
    </source>
</evidence>
<dbReference type="AlphaFoldDB" id="A0A8H3VRN9"/>
<comment type="caution">
    <text evidence="2">The sequence shown here is derived from an EMBL/GenBank/DDBJ whole genome shotgun (WGS) entry which is preliminary data.</text>
</comment>
<gene>
    <name evidence="2" type="ORF">EG327_011020</name>
</gene>
<keyword evidence="3" id="KW-1185">Reference proteome</keyword>
<accession>A0A8H3VRN9</accession>
<feature type="compositionally biased region" description="Low complexity" evidence="1">
    <location>
        <begin position="368"/>
        <end position="382"/>
    </location>
</feature>
<proteinExistence type="predicted"/>
<feature type="compositionally biased region" description="Polar residues" evidence="1">
    <location>
        <begin position="353"/>
        <end position="362"/>
    </location>
</feature>
<evidence type="ECO:0000313" key="3">
    <source>
        <dbReference type="Proteomes" id="UP000490939"/>
    </source>
</evidence>
<dbReference type="Proteomes" id="UP000490939">
    <property type="component" value="Unassembled WGS sequence"/>
</dbReference>
<dbReference type="EMBL" id="WNWR01000083">
    <property type="protein sequence ID" value="KAE9991743.1"/>
    <property type="molecule type" value="Genomic_DNA"/>
</dbReference>
<feature type="compositionally biased region" description="Polar residues" evidence="1">
    <location>
        <begin position="291"/>
        <end position="306"/>
    </location>
</feature>
<name>A0A8H3VRN9_VENIN</name>
<feature type="region of interest" description="Disordered" evidence="1">
    <location>
        <begin position="1"/>
        <end position="20"/>
    </location>
</feature>
<feature type="region of interest" description="Disordered" evidence="1">
    <location>
        <begin position="287"/>
        <end position="306"/>
    </location>
</feature>
<feature type="region of interest" description="Disordered" evidence="1">
    <location>
        <begin position="353"/>
        <end position="408"/>
    </location>
</feature>
<feature type="region of interest" description="Disordered" evidence="1">
    <location>
        <begin position="237"/>
        <end position="280"/>
    </location>
</feature>
<evidence type="ECO:0000313" key="2">
    <source>
        <dbReference type="EMBL" id="KAE9991743.1"/>
    </source>
</evidence>
<protein>
    <submittedName>
        <fullName evidence="2">Uncharacterized protein</fullName>
    </submittedName>
</protein>
<organism evidence="2 3">
    <name type="scientific">Venturia inaequalis</name>
    <name type="common">Apple scab fungus</name>
    <dbReference type="NCBI Taxonomy" id="5025"/>
    <lineage>
        <taxon>Eukaryota</taxon>
        <taxon>Fungi</taxon>
        <taxon>Dikarya</taxon>
        <taxon>Ascomycota</taxon>
        <taxon>Pezizomycotina</taxon>
        <taxon>Dothideomycetes</taxon>
        <taxon>Pleosporomycetidae</taxon>
        <taxon>Venturiales</taxon>
        <taxon>Venturiaceae</taxon>
        <taxon>Venturia</taxon>
    </lineage>
</organism>